<dbReference type="InParanoid" id="V4TS52"/>
<evidence type="ECO:0000256" key="4">
    <source>
        <dbReference type="ARBA" id="ARBA00022989"/>
    </source>
</evidence>
<dbReference type="OMA" id="ERINTWI"/>
<reference evidence="6 7" key="1">
    <citation type="submission" date="2013-10" db="EMBL/GenBank/DDBJ databases">
        <authorList>
            <consortium name="International Citrus Genome Consortium"/>
            <person name="Jenkins J."/>
            <person name="Schmutz J."/>
            <person name="Prochnik S."/>
            <person name="Rokhsar D."/>
            <person name="Gmitter F."/>
            <person name="Ollitrault P."/>
            <person name="Machado M."/>
            <person name="Talon M."/>
            <person name="Wincker P."/>
            <person name="Jaillon O."/>
            <person name="Morgante M."/>
        </authorList>
    </citation>
    <scope>NUCLEOTIDE SEQUENCE</scope>
    <source>
        <strain evidence="7">cv. Clemenules</strain>
    </source>
</reference>
<dbReference type="Proteomes" id="UP000030687">
    <property type="component" value="Unassembled WGS sequence"/>
</dbReference>
<evidence type="ECO:0000313" key="6">
    <source>
        <dbReference type="EMBL" id="ESR56252.1"/>
    </source>
</evidence>
<dbReference type="Gene3D" id="3.40.1110.10">
    <property type="entry name" value="Calcium-transporting ATPase, cytoplasmic domain N"/>
    <property type="match status" value="1"/>
</dbReference>
<dbReference type="EMBL" id="KI536661">
    <property type="protein sequence ID" value="ESR56252.1"/>
    <property type="molecule type" value="Genomic_DNA"/>
</dbReference>
<dbReference type="AlphaFoldDB" id="V4TS52"/>
<dbReference type="SUPFAM" id="SSF56784">
    <property type="entry name" value="HAD-like"/>
    <property type="match status" value="1"/>
</dbReference>
<evidence type="ECO:0008006" key="8">
    <source>
        <dbReference type="Google" id="ProtNLM"/>
    </source>
</evidence>
<dbReference type="GO" id="GO:0005524">
    <property type="term" value="F:ATP binding"/>
    <property type="evidence" value="ECO:0007669"/>
    <property type="project" value="InterPro"/>
</dbReference>
<dbReference type="KEGG" id="cic:CICLE_v10023480mg"/>
<evidence type="ECO:0000313" key="7">
    <source>
        <dbReference type="Proteomes" id="UP000030687"/>
    </source>
</evidence>
<dbReference type="Gramene" id="ESR56252">
    <property type="protein sequence ID" value="ESR56252"/>
    <property type="gene ID" value="CICLE_v10023480mg"/>
</dbReference>
<proteinExistence type="predicted"/>
<evidence type="ECO:0000256" key="3">
    <source>
        <dbReference type="ARBA" id="ARBA00022842"/>
    </source>
</evidence>
<evidence type="ECO:0000256" key="1">
    <source>
        <dbReference type="ARBA" id="ARBA00004370"/>
    </source>
</evidence>
<name>V4TS52_CITCL</name>
<dbReference type="PANTHER" id="PTHR24093">
    <property type="entry name" value="CATION TRANSPORTING ATPASE"/>
    <property type="match status" value="1"/>
</dbReference>
<keyword evidence="4" id="KW-1133">Transmembrane helix</keyword>
<organism evidence="6 7">
    <name type="scientific">Citrus clementina</name>
    <name type="common">Clementine</name>
    <name type="synonym">Citrus deliciosa x Citrus sinensis</name>
    <dbReference type="NCBI Taxonomy" id="85681"/>
    <lineage>
        <taxon>Eukaryota</taxon>
        <taxon>Viridiplantae</taxon>
        <taxon>Streptophyta</taxon>
        <taxon>Embryophyta</taxon>
        <taxon>Tracheophyta</taxon>
        <taxon>Spermatophyta</taxon>
        <taxon>Magnoliopsida</taxon>
        <taxon>eudicotyledons</taxon>
        <taxon>Gunneridae</taxon>
        <taxon>Pentapetalae</taxon>
        <taxon>rosids</taxon>
        <taxon>malvids</taxon>
        <taxon>Sapindales</taxon>
        <taxon>Rutaceae</taxon>
        <taxon>Aurantioideae</taxon>
        <taxon>Citrus</taxon>
    </lineage>
</organism>
<feature type="non-terminal residue" evidence="6">
    <location>
        <position position="230"/>
    </location>
</feature>
<keyword evidence="7" id="KW-1185">Reference proteome</keyword>
<sequence length="230" mass="24912">MKRINEKAVHTHWKGAAEMILAICSHYYVKSRTIRVLEGEARKQIETVIKDVAAKSLRCIAFAHTKVAEADGQVQEKLEETGLTLLGLMGLKYPCRPGVRAAVESCRNAGLNVKMVTGDNVHTAGAAAIEFGILNPDVDLNNDDENLSAEERVAKIENIRVMARSSVLDKLLMVQSLKPKGHVVALNGDRTNDAPAPKAAGIGLSMGIQGTELAKESSDIVIMDDNFHLC</sequence>
<gene>
    <name evidence="6" type="ORF">CICLE_v10023480mg</name>
</gene>
<accession>V4TS52</accession>
<dbReference type="STRING" id="85681.V4TS52"/>
<dbReference type="GO" id="GO:0016887">
    <property type="term" value="F:ATP hydrolysis activity"/>
    <property type="evidence" value="ECO:0007669"/>
    <property type="project" value="InterPro"/>
</dbReference>
<evidence type="ECO:0000256" key="5">
    <source>
        <dbReference type="ARBA" id="ARBA00023136"/>
    </source>
</evidence>
<dbReference type="Gene3D" id="3.40.50.1000">
    <property type="entry name" value="HAD superfamily/HAD-like"/>
    <property type="match status" value="1"/>
</dbReference>
<dbReference type="GO" id="GO:0005886">
    <property type="term" value="C:plasma membrane"/>
    <property type="evidence" value="ECO:0007669"/>
    <property type="project" value="TreeGrafter"/>
</dbReference>
<dbReference type="eggNOG" id="KOG0204">
    <property type="taxonomic scope" value="Eukaryota"/>
</dbReference>
<dbReference type="InterPro" id="IPR001757">
    <property type="entry name" value="P_typ_ATPase"/>
</dbReference>
<dbReference type="GO" id="GO:0005388">
    <property type="term" value="F:P-type calcium transporter activity"/>
    <property type="evidence" value="ECO:0007669"/>
    <property type="project" value="TreeGrafter"/>
</dbReference>
<keyword evidence="3" id="KW-0460">Magnesium</keyword>
<dbReference type="PANTHER" id="PTHR24093:SF509">
    <property type="entry name" value="CALCIUM-TRANSPORTING ATPASE"/>
    <property type="match status" value="1"/>
</dbReference>
<comment type="subcellular location">
    <subcellularLocation>
        <location evidence="1">Membrane</location>
    </subcellularLocation>
</comment>
<dbReference type="PRINTS" id="PR00119">
    <property type="entry name" value="CATATPASE"/>
</dbReference>
<evidence type="ECO:0000256" key="2">
    <source>
        <dbReference type="ARBA" id="ARBA00022692"/>
    </source>
</evidence>
<protein>
    <recommendedName>
        <fullName evidence="8">Cation-transporting P-type ATPase C-terminal domain-containing protein</fullName>
    </recommendedName>
</protein>
<dbReference type="Pfam" id="PF13246">
    <property type="entry name" value="Cation_ATPase"/>
    <property type="match status" value="1"/>
</dbReference>
<dbReference type="PRINTS" id="PR00120">
    <property type="entry name" value="HATPASE"/>
</dbReference>
<dbReference type="InterPro" id="IPR023299">
    <property type="entry name" value="ATPase_P-typ_cyto_dom_N"/>
</dbReference>
<dbReference type="InterPro" id="IPR036412">
    <property type="entry name" value="HAD-like_sf"/>
</dbReference>
<keyword evidence="5" id="KW-0472">Membrane</keyword>
<dbReference type="InterPro" id="IPR023214">
    <property type="entry name" value="HAD_sf"/>
</dbReference>
<keyword evidence="2" id="KW-0812">Transmembrane</keyword>
<dbReference type="SUPFAM" id="SSF81660">
    <property type="entry name" value="Metal cation-transporting ATPase, ATP-binding domain N"/>
    <property type="match status" value="1"/>
</dbReference>